<gene>
    <name evidence="2" type="ORF">BDQ12DRAFT_68645</name>
</gene>
<name>A0A5C3LGL8_9AGAR</name>
<dbReference type="EMBL" id="ML213697">
    <property type="protein sequence ID" value="TFK31910.1"/>
    <property type="molecule type" value="Genomic_DNA"/>
</dbReference>
<sequence>MRAKAQSEGTSFKSTVEASKKSQAEKFLKTVPTRRNPGRMDGVQWNGDSFVCASKVDDGVHTVTVEPDNEDDYTALYKTPQAFTVSLMDIAKPAKTKGIAKEFELVEGIKHVIALDDSEYGDDFSQWDDEEWEHVYDEYRKDTRQSYSAILRGHER</sequence>
<feature type="region of interest" description="Disordered" evidence="1">
    <location>
        <begin position="1"/>
        <end position="42"/>
    </location>
</feature>
<reference evidence="2 3" key="1">
    <citation type="journal article" date="2019" name="Nat. Ecol. Evol.">
        <title>Megaphylogeny resolves global patterns of mushroom evolution.</title>
        <authorList>
            <person name="Varga T."/>
            <person name="Krizsan K."/>
            <person name="Foldi C."/>
            <person name="Dima B."/>
            <person name="Sanchez-Garcia M."/>
            <person name="Sanchez-Ramirez S."/>
            <person name="Szollosi G.J."/>
            <person name="Szarkandi J.G."/>
            <person name="Papp V."/>
            <person name="Albert L."/>
            <person name="Andreopoulos W."/>
            <person name="Angelini C."/>
            <person name="Antonin V."/>
            <person name="Barry K.W."/>
            <person name="Bougher N.L."/>
            <person name="Buchanan P."/>
            <person name="Buyck B."/>
            <person name="Bense V."/>
            <person name="Catcheside P."/>
            <person name="Chovatia M."/>
            <person name="Cooper J."/>
            <person name="Damon W."/>
            <person name="Desjardin D."/>
            <person name="Finy P."/>
            <person name="Geml J."/>
            <person name="Haridas S."/>
            <person name="Hughes K."/>
            <person name="Justo A."/>
            <person name="Karasinski D."/>
            <person name="Kautmanova I."/>
            <person name="Kiss B."/>
            <person name="Kocsube S."/>
            <person name="Kotiranta H."/>
            <person name="LaButti K.M."/>
            <person name="Lechner B.E."/>
            <person name="Liimatainen K."/>
            <person name="Lipzen A."/>
            <person name="Lukacs Z."/>
            <person name="Mihaltcheva S."/>
            <person name="Morgado L.N."/>
            <person name="Niskanen T."/>
            <person name="Noordeloos M.E."/>
            <person name="Ohm R.A."/>
            <person name="Ortiz-Santana B."/>
            <person name="Ovrebo C."/>
            <person name="Racz N."/>
            <person name="Riley R."/>
            <person name="Savchenko A."/>
            <person name="Shiryaev A."/>
            <person name="Soop K."/>
            <person name="Spirin V."/>
            <person name="Szebenyi C."/>
            <person name="Tomsovsky M."/>
            <person name="Tulloss R.E."/>
            <person name="Uehling J."/>
            <person name="Grigoriev I.V."/>
            <person name="Vagvolgyi C."/>
            <person name="Papp T."/>
            <person name="Martin F.M."/>
            <person name="Miettinen O."/>
            <person name="Hibbett D.S."/>
            <person name="Nagy L.G."/>
        </authorList>
    </citation>
    <scope>NUCLEOTIDE SEQUENCE [LARGE SCALE GENOMIC DNA]</scope>
    <source>
        <strain evidence="2 3">CBS 166.37</strain>
    </source>
</reference>
<proteinExistence type="predicted"/>
<evidence type="ECO:0000313" key="2">
    <source>
        <dbReference type="EMBL" id="TFK31910.1"/>
    </source>
</evidence>
<dbReference type="OrthoDB" id="2739946at2759"/>
<evidence type="ECO:0000313" key="3">
    <source>
        <dbReference type="Proteomes" id="UP000308652"/>
    </source>
</evidence>
<organism evidence="2 3">
    <name type="scientific">Crucibulum laeve</name>
    <dbReference type="NCBI Taxonomy" id="68775"/>
    <lineage>
        <taxon>Eukaryota</taxon>
        <taxon>Fungi</taxon>
        <taxon>Dikarya</taxon>
        <taxon>Basidiomycota</taxon>
        <taxon>Agaricomycotina</taxon>
        <taxon>Agaricomycetes</taxon>
        <taxon>Agaricomycetidae</taxon>
        <taxon>Agaricales</taxon>
        <taxon>Agaricineae</taxon>
        <taxon>Nidulariaceae</taxon>
        <taxon>Crucibulum</taxon>
    </lineage>
</organism>
<dbReference type="AlphaFoldDB" id="A0A5C3LGL8"/>
<evidence type="ECO:0000256" key="1">
    <source>
        <dbReference type="SAM" id="MobiDB-lite"/>
    </source>
</evidence>
<feature type="compositionally biased region" description="Basic and acidic residues" evidence="1">
    <location>
        <begin position="18"/>
        <end position="28"/>
    </location>
</feature>
<keyword evidence="3" id="KW-1185">Reference proteome</keyword>
<protein>
    <submittedName>
        <fullName evidence="2">Uncharacterized protein</fullName>
    </submittedName>
</protein>
<accession>A0A5C3LGL8</accession>
<feature type="compositionally biased region" description="Polar residues" evidence="1">
    <location>
        <begin position="7"/>
        <end position="17"/>
    </location>
</feature>
<dbReference type="Proteomes" id="UP000308652">
    <property type="component" value="Unassembled WGS sequence"/>
</dbReference>